<dbReference type="STRING" id="42155.A0A0R3QI43"/>
<keyword evidence="2" id="KW-1185">Reference proteome</keyword>
<dbReference type="WBParaSite" id="BTMF_0000606901-mRNA-1">
    <property type="protein sequence ID" value="BTMF_0000606901-mRNA-1"/>
    <property type="gene ID" value="BTMF_0000606901"/>
</dbReference>
<dbReference type="Proteomes" id="UP000280834">
    <property type="component" value="Unassembled WGS sequence"/>
</dbReference>
<accession>A0A0R3QI43</accession>
<protein>
    <submittedName>
        <fullName evidence="3">Glyco_hydro_114 domain-containing protein</fullName>
    </submittedName>
</protein>
<proteinExistence type="predicted"/>
<reference evidence="1 2" key="2">
    <citation type="submission" date="2018-11" db="EMBL/GenBank/DDBJ databases">
        <authorList>
            <consortium name="Pathogen Informatics"/>
        </authorList>
    </citation>
    <scope>NUCLEOTIDE SEQUENCE [LARGE SCALE GENOMIC DNA]</scope>
</reference>
<sequence length="51" mass="6237">MKVDGILMEYEDMFPYWNELTVLKRTIAYSKTILKAILEVNFFSKIIFYFY</sequence>
<dbReference type="EMBL" id="UZAG01005661">
    <property type="protein sequence ID" value="VDO17962.1"/>
    <property type="molecule type" value="Genomic_DNA"/>
</dbReference>
<evidence type="ECO:0000313" key="2">
    <source>
        <dbReference type="Proteomes" id="UP000280834"/>
    </source>
</evidence>
<gene>
    <name evidence="1" type="ORF">BTMF_LOCUS5321</name>
</gene>
<name>A0A0R3QI43_9BILA</name>
<dbReference type="AlphaFoldDB" id="A0A0R3QI43"/>
<evidence type="ECO:0000313" key="1">
    <source>
        <dbReference type="EMBL" id="VDO17962.1"/>
    </source>
</evidence>
<evidence type="ECO:0000313" key="3">
    <source>
        <dbReference type="WBParaSite" id="BTMF_0000606901-mRNA-1"/>
    </source>
</evidence>
<organism evidence="3">
    <name type="scientific">Brugia timori</name>
    <dbReference type="NCBI Taxonomy" id="42155"/>
    <lineage>
        <taxon>Eukaryota</taxon>
        <taxon>Metazoa</taxon>
        <taxon>Ecdysozoa</taxon>
        <taxon>Nematoda</taxon>
        <taxon>Chromadorea</taxon>
        <taxon>Rhabditida</taxon>
        <taxon>Spirurina</taxon>
        <taxon>Spiruromorpha</taxon>
        <taxon>Filarioidea</taxon>
        <taxon>Onchocercidae</taxon>
        <taxon>Brugia</taxon>
    </lineage>
</organism>
<reference evidence="3" key="1">
    <citation type="submission" date="2017-02" db="UniProtKB">
        <authorList>
            <consortium name="WormBaseParasite"/>
        </authorList>
    </citation>
    <scope>IDENTIFICATION</scope>
</reference>